<dbReference type="GO" id="GO:0006508">
    <property type="term" value="P:proteolysis"/>
    <property type="evidence" value="ECO:0007669"/>
    <property type="project" value="UniProtKB-KW"/>
</dbReference>
<evidence type="ECO:0000259" key="5">
    <source>
        <dbReference type="Pfam" id="PF00326"/>
    </source>
</evidence>
<keyword evidence="3" id="KW-0378">Hydrolase</keyword>
<dbReference type="InterPro" id="IPR011042">
    <property type="entry name" value="6-blade_b-propeller_TolB-like"/>
</dbReference>
<dbReference type="SUPFAM" id="SSF82171">
    <property type="entry name" value="DPP6 N-terminal domain-like"/>
    <property type="match status" value="1"/>
</dbReference>
<dbReference type="Pfam" id="PF00326">
    <property type="entry name" value="Peptidase_S9"/>
    <property type="match status" value="1"/>
</dbReference>
<dbReference type="Proteomes" id="UP000318138">
    <property type="component" value="Chromosome"/>
</dbReference>
<dbReference type="Gene3D" id="2.120.10.30">
    <property type="entry name" value="TolB, C-terminal domain"/>
    <property type="match status" value="1"/>
</dbReference>
<evidence type="ECO:0000256" key="3">
    <source>
        <dbReference type="ARBA" id="ARBA00022801"/>
    </source>
</evidence>
<keyword evidence="4" id="KW-0720">Serine protease</keyword>
<dbReference type="EMBL" id="CP041372">
    <property type="protein sequence ID" value="QKS70807.1"/>
    <property type="molecule type" value="Genomic_DNA"/>
</dbReference>
<dbReference type="FunFam" id="3.40.50.1820:FF:000028">
    <property type="entry name" value="S9 family peptidase"/>
    <property type="match status" value="1"/>
</dbReference>
<dbReference type="PANTHER" id="PTHR42776:SF27">
    <property type="entry name" value="DIPEPTIDYL PEPTIDASE FAMILY MEMBER 6"/>
    <property type="match status" value="1"/>
</dbReference>
<dbReference type="KEGG" id="psua:FLK61_29180"/>
<reference evidence="7" key="1">
    <citation type="submission" date="2019-07" db="EMBL/GenBank/DDBJ databases">
        <title>Bacillus alkalisoli sp. nov. isolated from saline soil.</title>
        <authorList>
            <person name="Sun J.-Q."/>
            <person name="Xu L."/>
        </authorList>
    </citation>
    <scope>NUCLEOTIDE SEQUENCE [LARGE SCALE GENOMIC DNA]</scope>
    <source>
        <strain evidence="7">M4U3P1</strain>
    </source>
</reference>
<keyword evidence="7" id="KW-1185">Reference proteome</keyword>
<keyword evidence="2" id="KW-0645">Protease</keyword>
<dbReference type="InterPro" id="IPR011659">
    <property type="entry name" value="WD40"/>
</dbReference>
<evidence type="ECO:0000256" key="1">
    <source>
        <dbReference type="ARBA" id="ARBA00010040"/>
    </source>
</evidence>
<protein>
    <submittedName>
        <fullName evidence="6">S9 family peptidase</fullName>
    </submittedName>
</protein>
<organism evidence="6 7">
    <name type="scientific">Paenalkalicoccus suaedae</name>
    <dbReference type="NCBI Taxonomy" id="2592382"/>
    <lineage>
        <taxon>Bacteria</taxon>
        <taxon>Bacillati</taxon>
        <taxon>Bacillota</taxon>
        <taxon>Bacilli</taxon>
        <taxon>Bacillales</taxon>
        <taxon>Bacillaceae</taxon>
        <taxon>Paenalkalicoccus</taxon>
    </lineage>
</organism>
<accession>A0A859FCL4</accession>
<dbReference type="PANTHER" id="PTHR42776">
    <property type="entry name" value="SERINE PEPTIDASE S9 FAMILY MEMBER"/>
    <property type="match status" value="1"/>
</dbReference>
<sequence>MMQKRAITAKDLESLHVIKDPHLHSGKVAYIRQTINTESEYESHLFVQDIDEPVATQWTFGDGRIEAPAFSPNGQWITFTGLKHDDKKPQLYIQSTHGGEPKKITSFTNGVSKPIWSPDSSTILFTTAIKKDGDQVDEQTSSKSQKKVITRLAYKSDAKGFLTDATNQLVTYDIGTNTTTVLTNESVDLTPSGFSPDAKKIVLFANFEGDAHILSDIYLFDMETKELEKITASNGSFTQASYSPDGRYLAILGHERAFKGATYQKLWTYEFATKELRNITKSSDEHLTDVMIGDIRGGMAYSEPVWHEDSIYTLCSKNGATELVRVGLDGEITRVTSENNHVYAFSLEGDTGVIGVSSPTRPGELYTLSLDSSKLKPLTAFNEDLLKDVHVEEPEEMIIKASDGLSIQGWLLKPYGFREGATYPGILEIHGGPHAMYGQTFFHEMQLFAAQGYAVFYSNPRGSHGYGQEFVNAVRGDYGGMDYDDLMTFTDAVLEENPWIDTTRLGVTGGSYGGFMTNWIVAKNNRFKVAATLRCISNWISFYGVSDIGYFFTEWEVGADFLADPDKLWEHSPLRYVNDIETPLLIMHGELDYRCPIEQAEQLYIALKMREKDVRFVRFPESNHELSRSGKPYLRQERLDELVTWFNDKL</sequence>
<comment type="similarity">
    <text evidence="1">Belongs to the peptidase S9C family.</text>
</comment>
<name>A0A859FCL4_9BACI</name>
<dbReference type="RefSeq" id="WP_176008841.1">
    <property type="nucleotide sequence ID" value="NZ_CP041372.2"/>
</dbReference>
<proteinExistence type="inferred from homology"/>
<evidence type="ECO:0000313" key="7">
    <source>
        <dbReference type="Proteomes" id="UP000318138"/>
    </source>
</evidence>
<dbReference type="InterPro" id="IPR001375">
    <property type="entry name" value="Peptidase_S9_cat"/>
</dbReference>
<dbReference type="Gene3D" id="2.120.10.60">
    <property type="entry name" value="Tricorn protease N-terminal domain"/>
    <property type="match status" value="1"/>
</dbReference>
<evidence type="ECO:0000256" key="4">
    <source>
        <dbReference type="ARBA" id="ARBA00022825"/>
    </source>
</evidence>
<dbReference type="GO" id="GO:0004252">
    <property type="term" value="F:serine-type endopeptidase activity"/>
    <property type="evidence" value="ECO:0007669"/>
    <property type="project" value="TreeGrafter"/>
</dbReference>
<evidence type="ECO:0000256" key="2">
    <source>
        <dbReference type="ARBA" id="ARBA00022670"/>
    </source>
</evidence>
<dbReference type="InterPro" id="IPR029058">
    <property type="entry name" value="AB_hydrolase_fold"/>
</dbReference>
<evidence type="ECO:0000313" key="6">
    <source>
        <dbReference type="EMBL" id="QKS70807.1"/>
    </source>
</evidence>
<feature type="domain" description="Peptidase S9 prolyl oligopeptidase catalytic" evidence="5">
    <location>
        <begin position="440"/>
        <end position="649"/>
    </location>
</feature>
<dbReference type="AlphaFoldDB" id="A0A859FCL4"/>
<gene>
    <name evidence="6" type="ORF">FLK61_29180</name>
</gene>
<dbReference type="Pfam" id="PF07676">
    <property type="entry name" value="PD40"/>
    <property type="match status" value="3"/>
</dbReference>
<dbReference type="SUPFAM" id="SSF53474">
    <property type="entry name" value="alpha/beta-Hydrolases"/>
    <property type="match status" value="1"/>
</dbReference>
<dbReference type="Gene3D" id="3.40.50.1820">
    <property type="entry name" value="alpha/beta hydrolase"/>
    <property type="match status" value="1"/>
</dbReference>